<accession>A0AAJ1R922</accession>
<dbReference type="SUPFAM" id="SSF52540">
    <property type="entry name" value="P-loop containing nucleoside triphosphate hydrolases"/>
    <property type="match status" value="1"/>
</dbReference>
<dbReference type="AlphaFoldDB" id="A0AAJ1R922"/>
<evidence type="ECO:0000313" key="13">
    <source>
        <dbReference type="Proteomes" id="UP000286907"/>
    </source>
</evidence>
<evidence type="ECO:0000313" key="14">
    <source>
        <dbReference type="Proteomes" id="UP001167919"/>
    </source>
</evidence>
<evidence type="ECO:0000256" key="8">
    <source>
        <dbReference type="ARBA" id="ARBA00022967"/>
    </source>
</evidence>
<keyword evidence="3" id="KW-1003">Cell membrane</keyword>
<organism evidence="11 14">
    <name type="scientific">Oenococcus sicerae</name>
    <dbReference type="NCBI Taxonomy" id="2203724"/>
    <lineage>
        <taxon>Bacteria</taxon>
        <taxon>Bacillati</taxon>
        <taxon>Bacillota</taxon>
        <taxon>Bacilli</taxon>
        <taxon>Lactobacillales</taxon>
        <taxon>Lactobacillaceae</taxon>
        <taxon>Oenococcus</taxon>
    </lineage>
</organism>
<dbReference type="Gene3D" id="3.40.50.300">
    <property type="entry name" value="P-loop containing nucleotide triphosphate hydrolases"/>
    <property type="match status" value="1"/>
</dbReference>
<protein>
    <submittedName>
        <fullName evidence="11">ATP-binding cassette domain-containing protein</fullName>
    </submittedName>
</protein>
<keyword evidence="4" id="KW-0997">Cell inner membrane</keyword>
<dbReference type="PANTHER" id="PTHR43423">
    <property type="entry name" value="ABC TRANSPORTER I FAMILY MEMBER 17"/>
    <property type="match status" value="1"/>
</dbReference>
<evidence type="ECO:0000256" key="9">
    <source>
        <dbReference type="ARBA" id="ARBA00023136"/>
    </source>
</evidence>
<name>A0AAJ1R922_9LACO</name>
<dbReference type="InterPro" id="IPR003593">
    <property type="entry name" value="AAA+_ATPase"/>
</dbReference>
<dbReference type="CDD" id="cd03225">
    <property type="entry name" value="ABC_cobalt_CbiO_domain1"/>
    <property type="match status" value="1"/>
</dbReference>
<keyword evidence="13" id="KW-1185">Reference proteome</keyword>
<evidence type="ECO:0000259" key="10">
    <source>
        <dbReference type="PROSITE" id="PS50893"/>
    </source>
</evidence>
<evidence type="ECO:0000256" key="6">
    <source>
        <dbReference type="ARBA" id="ARBA00022741"/>
    </source>
</evidence>
<reference evidence="12 13" key="1">
    <citation type="journal article" date="2019" name="Syst. Appl. Microbiol.">
        <title>Oenococcus sicerae sp. nov., isolated from French cider.</title>
        <authorList>
            <person name="Cousin F.J."/>
            <person name="Le Guellec R."/>
            <person name="Chagnot C."/>
            <person name="Goux D."/>
            <person name="Dalmasso M."/>
            <person name="Laplace J.M."/>
            <person name="Cretenet M."/>
        </authorList>
    </citation>
    <scope>NUCLEOTIDE SEQUENCE [LARGE SCALE GENOMIC DNA]</scope>
    <source>
        <strain evidence="12 13">UCMA 15228</strain>
    </source>
</reference>
<dbReference type="GO" id="GO:0022857">
    <property type="term" value="F:transmembrane transporter activity"/>
    <property type="evidence" value="ECO:0007669"/>
    <property type="project" value="UniProtKB-ARBA"/>
</dbReference>
<evidence type="ECO:0000256" key="2">
    <source>
        <dbReference type="ARBA" id="ARBA00022448"/>
    </source>
</evidence>
<evidence type="ECO:0000256" key="5">
    <source>
        <dbReference type="ARBA" id="ARBA00022592"/>
    </source>
</evidence>
<dbReference type="SMART" id="SM00382">
    <property type="entry name" value="AAA"/>
    <property type="match status" value="1"/>
</dbReference>
<keyword evidence="6" id="KW-0547">Nucleotide-binding</keyword>
<keyword evidence="7 11" id="KW-0067">ATP-binding</keyword>
<gene>
    <name evidence="12" type="ORF">DLJ48_03295</name>
    <name evidence="11" type="ORF">EVC35_03130</name>
</gene>
<dbReference type="InterPro" id="IPR015856">
    <property type="entry name" value="ABC_transpr_CbiO/EcfA_su"/>
</dbReference>
<comment type="subcellular location">
    <subcellularLocation>
        <location evidence="1">Cell membrane</location>
        <topology evidence="1">Peripheral membrane protein</topology>
    </subcellularLocation>
</comment>
<evidence type="ECO:0000313" key="11">
    <source>
        <dbReference type="EMBL" id="MDN6900002.1"/>
    </source>
</evidence>
<dbReference type="Proteomes" id="UP001167919">
    <property type="component" value="Unassembled WGS sequence"/>
</dbReference>
<dbReference type="GO" id="GO:0005886">
    <property type="term" value="C:plasma membrane"/>
    <property type="evidence" value="ECO:0007669"/>
    <property type="project" value="UniProtKB-SubCell"/>
</dbReference>
<dbReference type="InterPro" id="IPR003439">
    <property type="entry name" value="ABC_transporter-like_ATP-bd"/>
</dbReference>
<evidence type="ECO:0000256" key="1">
    <source>
        <dbReference type="ARBA" id="ARBA00004202"/>
    </source>
</evidence>
<dbReference type="InterPro" id="IPR027417">
    <property type="entry name" value="P-loop_NTPase"/>
</dbReference>
<evidence type="ECO:0000256" key="3">
    <source>
        <dbReference type="ARBA" id="ARBA00022475"/>
    </source>
</evidence>
<dbReference type="GO" id="GO:0006817">
    <property type="term" value="P:phosphate ion transport"/>
    <property type="evidence" value="ECO:0007669"/>
    <property type="project" value="UniProtKB-KW"/>
</dbReference>
<evidence type="ECO:0000256" key="4">
    <source>
        <dbReference type="ARBA" id="ARBA00022519"/>
    </source>
</evidence>
<evidence type="ECO:0000256" key="7">
    <source>
        <dbReference type="ARBA" id="ARBA00022840"/>
    </source>
</evidence>
<keyword evidence="5" id="KW-0592">Phosphate transport</keyword>
<dbReference type="PROSITE" id="PS00211">
    <property type="entry name" value="ABC_TRANSPORTER_1"/>
    <property type="match status" value="1"/>
</dbReference>
<sequence length="217" mass="24129">MAEITLKKVSYQTKNNAILENIDFVVESGSWVTLAGPSGSGKSTILKLIADLISPTSGVVEFEGRNIQTIDPIDYRRQVSYAAQSAQLFGETVKDNLDFPYLIRKKEIDSDRQAAVLNDFDLSSDFLTHSILDISGGQRQRVGLARNFIFMPKVVLLDEVTTGLDSDSKKIVRQVIEKENKKGLTVIEVTHEIDDLKEAKQIYTLSNGQITKGVLHE</sequence>
<keyword evidence="2" id="KW-0813">Transport</keyword>
<dbReference type="InterPro" id="IPR017871">
    <property type="entry name" value="ABC_transporter-like_CS"/>
</dbReference>
<dbReference type="Pfam" id="PF00005">
    <property type="entry name" value="ABC_tran"/>
    <property type="match status" value="1"/>
</dbReference>
<dbReference type="EMBL" id="CP029684">
    <property type="protein sequence ID" value="QAS69614.1"/>
    <property type="molecule type" value="Genomic_DNA"/>
</dbReference>
<keyword evidence="8" id="KW-1278">Translocase</keyword>
<proteinExistence type="predicted"/>
<dbReference type="Proteomes" id="UP000286907">
    <property type="component" value="Chromosome"/>
</dbReference>
<dbReference type="EMBL" id="SDWY01000002">
    <property type="protein sequence ID" value="MDN6900002.1"/>
    <property type="molecule type" value="Genomic_DNA"/>
</dbReference>
<keyword evidence="9" id="KW-0472">Membrane</keyword>
<dbReference type="RefSeq" id="WP_128685877.1">
    <property type="nucleotide sequence ID" value="NZ_CP029684.2"/>
</dbReference>
<feature type="domain" description="ABC transporter" evidence="10">
    <location>
        <begin position="4"/>
        <end position="217"/>
    </location>
</feature>
<evidence type="ECO:0000313" key="12">
    <source>
        <dbReference type="EMBL" id="QAS69614.1"/>
    </source>
</evidence>
<dbReference type="PROSITE" id="PS50893">
    <property type="entry name" value="ABC_TRANSPORTER_2"/>
    <property type="match status" value="1"/>
</dbReference>
<dbReference type="GO" id="GO:0005524">
    <property type="term" value="F:ATP binding"/>
    <property type="evidence" value="ECO:0007669"/>
    <property type="project" value="UniProtKB-KW"/>
</dbReference>
<dbReference type="PANTHER" id="PTHR43423:SF12">
    <property type="entry name" value="IRON EXPORT ATP-BINDING PROTEIN FETA-RELATED"/>
    <property type="match status" value="1"/>
</dbReference>
<reference evidence="12" key="3">
    <citation type="submission" date="2020-01" db="EMBL/GenBank/DDBJ databases">
        <authorList>
            <person name="Cousin F.J."/>
            <person name="Le Guellec R."/>
            <person name="Cretenet M."/>
        </authorList>
    </citation>
    <scope>NUCLEOTIDE SEQUENCE</scope>
    <source>
        <strain evidence="12">UCMA 15228</strain>
    </source>
</reference>
<dbReference type="GO" id="GO:0016887">
    <property type="term" value="F:ATP hydrolysis activity"/>
    <property type="evidence" value="ECO:0007669"/>
    <property type="project" value="InterPro"/>
</dbReference>
<reference evidence="11" key="2">
    <citation type="submission" date="2019-01" db="EMBL/GenBank/DDBJ databases">
        <title>Oenococcus sicerae UCMA17102.</title>
        <authorList>
            <person name="Cousin F.J."/>
            <person name="Le Guellec R."/>
            <person name="Cretenet M."/>
        </authorList>
    </citation>
    <scope>NUCLEOTIDE SEQUENCE</scope>
    <source>
        <strain evidence="11">UCMA17102</strain>
    </source>
</reference>